<feature type="region of interest" description="Disordered" evidence="1">
    <location>
        <begin position="1"/>
        <end position="46"/>
    </location>
</feature>
<feature type="compositionally biased region" description="Polar residues" evidence="1">
    <location>
        <begin position="1"/>
        <end position="10"/>
    </location>
</feature>
<accession>A0A182F5P3</accession>
<dbReference type="EnsemblMetazoa" id="AALB001788-RA">
    <property type="protein sequence ID" value="AALB001788-PA"/>
    <property type="gene ID" value="AALB001788"/>
</dbReference>
<reference evidence="3 4" key="1">
    <citation type="journal article" date="2017" name="G3 (Bethesda)">
        <title>The Physical Genome Mapping of Anopheles albimanus Corrected Scaffold Misassemblies and Identified Interarm Rearrangements in Genus Anopheles.</title>
        <authorList>
            <person name="Artemov G.N."/>
            <person name="Peery A.N."/>
            <person name="Jiang X."/>
            <person name="Tu Z."/>
            <person name="Stegniy V.N."/>
            <person name="Sharakhova M.V."/>
            <person name="Sharakhov I.V."/>
        </authorList>
    </citation>
    <scope>NUCLEOTIDE SEQUENCE [LARGE SCALE GENOMIC DNA]</scope>
    <source>
        <strain evidence="3 4">ALBI9_A</strain>
    </source>
</reference>
<dbReference type="Proteomes" id="UP000069272">
    <property type="component" value="Chromosome 2L"/>
</dbReference>
<organism evidence="3 4">
    <name type="scientific">Anopheles albimanus</name>
    <name type="common">New world malaria mosquito</name>
    <dbReference type="NCBI Taxonomy" id="7167"/>
    <lineage>
        <taxon>Eukaryota</taxon>
        <taxon>Metazoa</taxon>
        <taxon>Ecdysozoa</taxon>
        <taxon>Arthropoda</taxon>
        <taxon>Hexapoda</taxon>
        <taxon>Insecta</taxon>
        <taxon>Pterygota</taxon>
        <taxon>Neoptera</taxon>
        <taxon>Endopterygota</taxon>
        <taxon>Diptera</taxon>
        <taxon>Nematocera</taxon>
        <taxon>Culicoidea</taxon>
        <taxon>Culicidae</taxon>
        <taxon>Anophelinae</taxon>
        <taxon>Anopheles</taxon>
    </lineage>
</organism>
<reference evidence="3" key="2">
    <citation type="submission" date="2022-08" db="UniProtKB">
        <authorList>
            <consortium name="EnsemblMetazoa"/>
        </authorList>
    </citation>
    <scope>IDENTIFICATION</scope>
    <source>
        <strain evidence="3">STECLA/ALBI9_A</strain>
    </source>
</reference>
<feature type="compositionally biased region" description="Low complexity" evidence="1">
    <location>
        <begin position="26"/>
        <end position="36"/>
    </location>
</feature>
<keyword evidence="2" id="KW-0812">Transmembrane</keyword>
<evidence type="ECO:0000313" key="4">
    <source>
        <dbReference type="Proteomes" id="UP000069272"/>
    </source>
</evidence>
<name>A0A182F5P3_ANOAL</name>
<dbReference type="AlphaFoldDB" id="A0A182F5P3"/>
<dbReference type="VEuPathDB" id="VectorBase:AALB001788"/>
<evidence type="ECO:0000313" key="3">
    <source>
        <dbReference type="EnsemblMetazoa" id="AALB001788-PA"/>
    </source>
</evidence>
<proteinExistence type="predicted"/>
<evidence type="ECO:0000256" key="1">
    <source>
        <dbReference type="SAM" id="MobiDB-lite"/>
    </source>
</evidence>
<protein>
    <submittedName>
        <fullName evidence="3">Uncharacterized protein</fullName>
    </submittedName>
</protein>
<evidence type="ECO:0000256" key="2">
    <source>
        <dbReference type="SAM" id="Phobius"/>
    </source>
</evidence>
<sequence>MFCVYNSTGTRAGRAVGGDVERAGSKSEASSSIAAARHTQNGVSDSRERLREEILLRSSLLNGILMVLLASYLMETKDAMQNALDDFMKTMEINKGV</sequence>
<keyword evidence="4" id="KW-1185">Reference proteome</keyword>
<keyword evidence="2" id="KW-1133">Transmembrane helix</keyword>
<keyword evidence="2" id="KW-0472">Membrane</keyword>
<feature type="transmembrane region" description="Helical" evidence="2">
    <location>
        <begin position="54"/>
        <end position="74"/>
    </location>
</feature>